<name>A0A1M5RJW3_9BRAD</name>
<protein>
    <submittedName>
        <fullName evidence="1">Uncharacterized protein</fullName>
    </submittedName>
</protein>
<dbReference type="Proteomes" id="UP000189796">
    <property type="component" value="Chromosome I"/>
</dbReference>
<evidence type="ECO:0000313" key="1">
    <source>
        <dbReference type="EMBL" id="SHH26534.1"/>
    </source>
</evidence>
<evidence type="ECO:0000313" key="2">
    <source>
        <dbReference type="Proteomes" id="UP000189796"/>
    </source>
</evidence>
<dbReference type="AlphaFoldDB" id="A0A1M5RJW3"/>
<reference evidence="1 2" key="1">
    <citation type="submission" date="2016-11" db="EMBL/GenBank/DDBJ databases">
        <authorList>
            <person name="Jaros S."/>
            <person name="Januszkiewicz K."/>
            <person name="Wedrychowicz H."/>
        </authorList>
    </citation>
    <scope>NUCLEOTIDE SEQUENCE [LARGE SCALE GENOMIC DNA]</scope>
    <source>
        <strain evidence="1 2">GAS138</strain>
    </source>
</reference>
<gene>
    <name evidence="1" type="ORF">SAMN05443248_4259</name>
</gene>
<proteinExistence type="predicted"/>
<sequence>MATYLNCRAHHHRRCKFEEYRTNVGPMIAKHGGRYLTKGGSQCVQDILDFIAERLEAAIAIRPERFRNIEGVRPIPLE</sequence>
<dbReference type="EMBL" id="LT670817">
    <property type="protein sequence ID" value="SHH26534.1"/>
    <property type="molecule type" value="Genomic_DNA"/>
</dbReference>
<dbReference type="Gene3D" id="3.30.70.100">
    <property type="match status" value="1"/>
</dbReference>
<accession>A0A1M5RJW3</accession>
<organism evidence="1 2">
    <name type="scientific">Bradyrhizobium erythrophlei</name>
    <dbReference type="NCBI Taxonomy" id="1437360"/>
    <lineage>
        <taxon>Bacteria</taxon>
        <taxon>Pseudomonadati</taxon>
        <taxon>Pseudomonadota</taxon>
        <taxon>Alphaproteobacteria</taxon>
        <taxon>Hyphomicrobiales</taxon>
        <taxon>Nitrobacteraceae</taxon>
        <taxon>Bradyrhizobium</taxon>
    </lineage>
</organism>